<evidence type="ECO:0000313" key="11">
    <source>
        <dbReference type="Proteomes" id="UP000583929"/>
    </source>
</evidence>
<keyword evidence="11" id="KW-1185">Reference proteome</keyword>
<evidence type="ECO:0000256" key="2">
    <source>
        <dbReference type="ARBA" id="ARBA00007475"/>
    </source>
</evidence>
<dbReference type="PANTHER" id="PTHR36774">
    <property type="entry name" value="INSULIN-INDUCED PROTEIN"/>
    <property type="match status" value="1"/>
</dbReference>
<dbReference type="Proteomes" id="UP000583929">
    <property type="component" value="Unassembled WGS sequence"/>
</dbReference>
<evidence type="ECO:0000313" key="8">
    <source>
        <dbReference type="EMBL" id="KAF4370058.1"/>
    </source>
</evidence>
<comment type="caution">
    <text evidence="9">The sequence shown here is derived from an EMBL/GenBank/DDBJ whole genome shotgun (WGS) entry which is preliminary data.</text>
</comment>
<evidence type="ECO:0000256" key="1">
    <source>
        <dbReference type="ARBA" id="ARBA00004477"/>
    </source>
</evidence>
<evidence type="ECO:0000313" key="9">
    <source>
        <dbReference type="EMBL" id="KAF4383521.1"/>
    </source>
</evidence>
<keyword evidence="6 7" id="KW-0472">Membrane</keyword>
<keyword evidence="4" id="KW-0256">Endoplasmic reticulum</keyword>
<dbReference type="EMBL" id="JAATIQ010000209">
    <property type="protein sequence ID" value="KAF4370058.1"/>
    <property type="molecule type" value="Genomic_DNA"/>
</dbReference>
<dbReference type="GO" id="GO:0005789">
    <property type="term" value="C:endoplasmic reticulum membrane"/>
    <property type="evidence" value="ECO:0007669"/>
    <property type="project" value="UniProtKB-SubCell"/>
</dbReference>
<evidence type="ECO:0000256" key="4">
    <source>
        <dbReference type="ARBA" id="ARBA00022824"/>
    </source>
</evidence>
<comment type="similarity">
    <text evidence="2">Belongs to the INSIG family.</text>
</comment>
<evidence type="ECO:0000256" key="7">
    <source>
        <dbReference type="SAM" id="Phobius"/>
    </source>
</evidence>
<feature type="transmembrane region" description="Helical" evidence="7">
    <location>
        <begin position="87"/>
        <end position="107"/>
    </location>
</feature>
<dbReference type="Pfam" id="PF07281">
    <property type="entry name" value="INSIG"/>
    <property type="match status" value="1"/>
</dbReference>
<keyword evidence="3 7" id="KW-0812">Transmembrane</keyword>
<dbReference type="AlphaFoldDB" id="A0A7J6GKV1"/>
<reference evidence="10 11" key="1">
    <citation type="journal article" date="2020" name="bioRxiv">
        <title>Sequence and annotation of 42 cannabis genomes reveals extensive copy number variation in cannabinoid synthesis and pathogen resistance genes.</title>
        <authorList>
            <person name="Mckernan K.J."/>
            <person name="Helbert Y."/>
            <person name="Kane L.T."/>
            <person name="Ebling H."/>
            <person name="Zhang L."/>
            <person name="Liu B."/>
            <person name="Eaton Z."/>
            <person name="Mclaughlin S."/>
            <person name="Kingan S."/>
            <person name="Baybayan P."/>
            <person name="Concepcion G."/>
            <person name="Jordan M."/>
            <person name="Riva A."/>
            <person name="Barbazuk W."/>
            <person name="Harkins T."/>
        </authorList>
    </citation>
    <scope>NUCLEOTIDE SEQUENCE [LARGE SCALE GENOMIC DNA]</scope>
    <source>
        <strain evidence="10 11">cv. Jamaican Lion 4</strain>
        <strain evidence="8">Father</strain>
        <strain evidence="9">Mother</strain>
        <tissue evidence="9">Leaf</tissue>
    </source>
</reference>
<organism evidence="9 10">
    <name type="scientific">Cannabis sativa</name>
    <name type="common">Hemp</name>
    <name type="synonym">Marijuana</name>
    <dbReference type="NCBI Taxonomy" id="3483"/>
    <lineage>
        <taxon>Eukaryota</taxon>
        <taxon>Viridiplantae</taxon>
        <taxon>Streptophyta</taxon>
        <taxon>Embryophyta</taxon>
        <taxon>Tracheophyta</taxon>
        <taxon>Spermatophyta</taxon>
        <taxon>Magnoliopsida</taxon>
        <taxon>eudicotyledons</taxon>
        <taxon>Gunneridae</taxon>
        <taxon>Pentapetalae</taxon>
        <taxon>rosids</taxon>
        <taxon>fabids</taxon>
        <taxon>Rosales</taxon>
        <taxon>Cannabaceae</taxon>
        <taxon>Cannabis</taxon>
    </lineage>
</organism>
<evidence type="ECO:0000256" key="5">
    <source>
        <dbReference type="ARBA" id="ARBA00022989"/>
    </source>
</evidence>
<feature type="transmembrane region" description="Helical" evidence="7">
    <location>
        <begin position="42"/>
        <end position="61"/>
    </location>
</feature>
<protein>
    <submittedName>
        <fullName evidence="9">Uncharacterized protein</fullName>
    </submittedName>
</protein>
<proteinExistence type="inferred from homology"/>
<dbReference type="EMBL" id="JAATIP010000052">
    <property type="protein sequence ID" value="KAF4383521.1"/>
    <property type="molecule type" value="Genomic_DNA"/>
</dbReference>
<feature type="transmembrane region" description="Helical" evidence="7">
    <location>
        <begin position="206"/>
        <end position="227"/>
    </location>
</feature>
<gene>
    <name evidence="9" type="ORF">F8388_014021</name>
    <name evidence="8" type="ORF">G4B88_028335</name>
</gene>
<dbReference type="InterPro" id="IPR025929">
    <property type="entry name" value="INSIG_fam"/>
</dbReference>
<evidence type="ECO:0000256" key="3">
    <source>
        <dbReference type="ARBA" id="ARBA00022692"/>
    </source>
</evidence>
<dbReference type="PANTHER" id="PTHR36774:SF1">
    <property type="entry name" value="INSULIN-INDUCED PROTEIN"/>
    <property type="match status" value="1"/>
</dbReference>
<accession>A0A7J6GKV1</accession>
<sequence>MILLKSSCFLHSAPNIAKSKHFLGRAAYCSLRKQERRSLRKAWPSISVTLFGSGFFLGPLLDGLHSRVDLVVYDNGAINIGPLHTNIWVPFLLGSFYCTVGLLQLYLDERGSSKILEDDNQKKAATSFIALVAFIELSAEMYKAGVAYNTEAYILFGLAELLWLSLDRTLLGFTLACIVGIGCPLAETPLMKFFHLWHYPQPNIDIFGQGLVSWTITCYFAYTIFLINFSRWLKSVLTAADQVNEGES</sequence>
<feature type="transmembrane region" description="Helical" evidence="7">
    <location>
        <begin position="168"/>
        <end position="186"/>
    </location>
</feature>
<name>A0A7J6GKV1_CANSA</name>
<keyword evidence="5 7" id="KW-1133">Transmembrane helix</keyword>
<dbReference type="Proteomes" id="UP000525078">
    <property type="component" value="Unassembled WGS sequence"/>
</dbReference>
<evidence type="ECO:0000256" key="6">
    <source>
        <dbReference type="ARBA" id="ARBA00023136"/>
    </source>
</evidence>
<evidence type="ECO:0000313" key="10">
    <source>
        <dbReference type="Proteomes" id="UP000525078"/>
    </source>
</evidence>
<comment type="subcellular location">
    <subcellularLocation>
        <location evidence="1">Endoplasmic reticulum membrane</location>
        <topology evidence="1">Multi-pass membrane protein</topology>
    </subcellularLocation>
</comment>